<reference evidence="2 3" key="1">
    <citation type="journal article" date="2016" name="Sci. Rep.">
        <title>Peltaster fructicola genome reveals evolution from an invasive phytopathogen to an ectophytic parasite.</title>
        <authorList>
            <person name="Xu C."/>
            <person name="Chen H."/>
            <person name="Gleason M.L."/>
            <person name="Xu J.R."/>
            <person name="Liu H."/>
            <person name="Zhang R."/>
            <person name="Sun G."/>
        </authorList>
    </citation>
    <scope>NUCLEOTIDE SEQUENCE [LARGE SCALE GENOMIC DNA]</scope>
    <source>
        <strain evidence="2 3">LNHT1506</strain>
    </source>
</reference>
<feature type="compositionally biased region" description="Polar residues" evidence="1">
    <location>
        <begin position="281"/>
        <end position="292"/>
    </location>
</feature>
<dbReference type="Proteomes" id="UP000503462">
    <property type="component" value="Chromosome 2"/>
</dbReference>
<keyword evidence="3" id="KW-1185">Reference proteome</keyword>
<proteinExistence type="predicted"/>
<gene>
    <name evidence="2" type="ORF">AMS68_002254</name>
</gene>
<dbReference type="EMBL" id="CP051140">
    <property type="protein sequence ID" value="QIW96736.1"/>
    <property type="molecule type" value="Genomic_DNA"/>
</dbReference>
<feature type="region of interest" description="Disordered" evidence="1">
    <location>
        <begin position="199"/>
        <end position="309"/>
    </location>
</feature>
<protein>
    <submittedName>
        <fullName evidence="2">Uncharacterized protein</fullName>
    </submittedName>
</protein>
<accession>A0A6H0XPP6</accession>
<sequence>MNNAPTAAAIAAYQQRIVNNHQAPFVSVRTLPGTQRIRHVRQSDFALKILFEEMTRSNLSRKDIEDMYNYALAPHYTNFGRRTYYALNDRFRNRHRPGREHENWNIVDLRWSRLSAAAQVEKQSVLASLCAAARAMGIAIDRRDAQGGAALANPVAGNANAGAAVPSAQPANIPPIAPPAIAAPLLHPSAVALSAHPPVPAAPPSAHPPVPAAPPSVHPPVPAAPPSVHPPPPPPPPAAGASVHPVHPPVVVPTAPQSTAPPLLPAGTGSSQIHGLPALPGNTSQPMSTDDAQSADHRSSEQNINQNGVQQGNIDWIDNRMDNNLPGIQYHHYLPSLANHPVQPAMLNAFPNMPDLSLNPQPDLQPNLQAPGNLHHHLLTANNDHEHLVPVYVNLRQPVIAPHFDANGDPMGHYTDHNLTLYLIQNALMLMYANLLDDNAQDVILRYAGYLDAIIAELDLQYQRLCPWLEALRLAQYWIGN</sequence>
<name>A0A6H0XPP6_9PEZI</name>
<evidence type="ECO:0000313" key="2">
    <source>
        <dbReference type="EMBL" id="QIW96736.1"/>
    </source>
</evidence>
<evidence type="ECO:0000256" key="1">
    <source>
        <dbReference type="SAM" id="MobiDB-lite"/>
    </source>
</evidence>
<organism evidence="2 3">
    <name type="scientific">Peltaster fructicola</name>
    <dbReference type="NCBI Taxonomy" id="286661"/>
    <lineage>
        <taxon>Eukaryota</taxon>
        <taxon>Fungi</taxon>
        <taxon>Dikarya</taxon>
        <taxon>Ascomycota</taxon>
        <taxon>Pezizomycotina</taxon>
        <taxon>Dothideomycetes</taxon>
        <taxon>Dothideomycetes incertae sedis</taxon>
        <taxon>Peltaster</taxon>
    </lineage>
</organism>
<evidence type="ECO:0000313" key="3">
    <source>
        <dbReference type="Proteomes" id="UP000503462"/>
    </source>
</evidence>
<dbReference type="AlphaFoldDB" id="A0A6H0XPP6"/>
<feature type="compositionally biased region" description="Pro residues" evidence="1">
    <location>
        <begin position="199"/>
        <end position="238"/>
    </location>
</feature>